<dbReference type="PROSITE" id="PS51677">
    <property type="entry name" value="NODB"/>
    <property type="match status" value="1"/>
</dbReference>
<dbReference type="AlphaFoldDB" id="D6TGK4"/>
<comment type="caution">
    <text evidence="4">The sequence shown here is derived from an EMBL/GenBank/DDBJ whole genome shotgun (WGS) entry which is preliminary data.</text>
</comment>
<protein>
    <submittedName>
        <fullName evidence="4">Polysaccharide deacetylase</fullName>
    </submittedName>
</protein>
<dbReference type="InterPro" id="IPR050248">
    <property type="entry name" value="Polysacc_deacetylase_ArnD"/>
</dbReference>
<evidence type="ECO:0000256" key="1">
    <source>
        <dbReference type="ARBA" id="ARBA00022723"/>
    </source>
</evidence>
<dbReference type="GO" id="GO:0005975">
    <property type="term" value="P:carbohydrate metabolic process"/>
    <property type="evidence" value="ECO:0007669"/>
    <property type="project" value="InterPro"/>
</dbReference>
<dbReference type="PANTHER" id="PTHR10587:SF133">
    <property type="entry name" value="CHITIN DEACETYLASE 1-RELATED"/>
    <property type="match status" value="1"/>
</dbReference>
<organism evidence="4 5">
    <name type="scientific">Ktedonobacter racemifer DSM 44963</name>
    <dbReference type="NCBI Taxonomy" id="485913"/>
    <lineage>
        <taxon>Bacteria</taxon>
        <taxon>Bacillati</taxon>
        <taxon>Chloroflexota</taxon>
        <taxon>Ktedonobacteria</taxon>
        <taxon>Ktedonobacterales</taxon>
        <taxon>Ktedonobacteraceae</taxon>
        <taxon>Ktedonobacter</taxon>
    </lineage>
</organism>
<keyword evidence="1" id="KW-0479">Metal-binding</keyword>
<dbReference type="RefSeq" id="WP_007908304.1">
    <property type="nucleotide sequence ID" value="NZ_ADVG01000001.1"/>
</dbReference>
<gene>
    <name evidence="4" type="ORF">Krac_12349</name>
</gene>
<evidence type="ECO:0000313" key="5">
    <source>
        <dbReference type="Proteomes" id="UP000004508"/>
    </source>
</evidence>
<dbReference type="CDD" id="cd10917">
    <property type="entry name" value="CE4_NodB_like_6s_7s"/>
    <property type="match status" value="1"/>
</dbReference>
<dbReference type="InterPro" id="IPR011330">
    <property type="entry name" value="Glyco_hydro/deAcase_b/a-brl"/>
</dbReference>
<dbReference type="PANTHER" id="PTHR10587">
    <property type="entry name" value="GLYCOSYL TRANSFERASE-RELATED"/>
    <property type="match status" value="1"/>
</dbReference>
<dbReference type="InterPro" id="IPR002509">
    <property type="entry name" value="NODB_dom"/>
</dbReference>
<keyword evidence="2" id="KW-0378">Hydrolase</keyword>
<dbReference type="Gene3D" id="3.20.20.370">
    <property type="entry name" value="Glycoside hydrolase/deacetylase"/>
    <property type="match status" value="1"/>
</dbReference>
<dbReference type="EMBL" id="ADVG01000001">
    <property type="protein sequence ID" value="EFH90716.1"/>
    <property type="molecule type" value="Genomic_DNA"/>
</dbReference>
<dbReference type="GO" id="GO:0046872">
    <property type="term" value="F:metal ion binding"/>
    <property type="evidence" value="ECO:0007669"/>
    <property type="project" value="UniProtKB-KW"/>
</dbReference>
<reference evidence="4 5" key="1">
    <citation type="journal article" date="2011" name="Stand. Genomic Sci.">
        <title>Non-contiguous finished genome sequence and contextual data of the filamentous soil bacterium Ktedonobacter racemifer type strain (SOSP1-21).</title>
        <authorList>
            <person name="Chang Y.J."/>
            <person name="Land M."/>
            <person name="Hauser L."/>
            <person name="Chertkov O."/>
            <person name="Del Rio T.G."/>
            <person name="Nolan M."/>
            <person name="Copeland A."/>
            <person name="Tice H."/>
            <person name="Cheng J.F."/>
            <person name="Lucas S."/>
            <person name="Han C."/>
            <person name="Goodwin L."/>
            <person name="Pitluck S."/>
            <person name="Ivanova N."/>
            <person name="Ovchinikova G."/>
            <person name="Pati A."/>
            <person name="Chen A."/>
            <person name="Palaniappan K."/>
            <person name="Mavromatis K."/>
            <person name="Liolios K."/>
            <person name="Brettin T."/>
            <person name="Fiebig A."/>
            <person name="Rohde M."/>
            <person name="Abt B."/>
            <person name="Goker M."/>
            <person name="Detter J.C."/>
            <person name="Woyke T."/>
            <person name="Bristow J."/>
            <person name="Eisen J.A."/>
            <person name="Markowitz V."/>
            <person name="Hugenholtz P."/>
            <person name="Kyrpides N.C."/>
            <person name="Klenk H.P."/>
            <person name="Lapidus A."/>
        </authorList>
    </citation>
    <scope>NUCLEOTIDE SEQUENCE [LARGE SCALE GENOMIC DNA]</scope>
    <source>
        <strain evidence="5">DSM 44963</strain>
    </source>
</reference>
<dbReference type="Proteomes" id="UP000004508">
    <property type="component" value="Unassembled WGS sequence"/>
</dbReference>
<dbReference type="Pfam" id="PF01522">
    <property type="entry name" value="Polysacc_deac_1"/>
    <property type="match status" value="1"/>
</dbReference>
<dbReference type="STRING" id="485913.Krac_12349"/>
<proteinExistence type="predicted"/>
<dbReference type="InParanoid" id="D6TGK4"/>
<name>D6TGK4_KTERA</name>
<dbReference type="eggNOG" id="COG0726">
    <property type="taxonomic scope" value="Bacteria"/>
</dbReference>
<sequence length="260" mass="27913">MKKMIMTTLLLIVGLGAWASYIITYPNSAHRASAQAAATTPTPTPIKDETKPIPPAVKASVFSQGSDAVNEIALTFDDGPSAAYTAQVLDILQKYGIKATFFCIGQQVQETPDLVNQELRNGNVVGNHTWSHPDLTTLSAQDIYTQLHMTSDAIKSATGTAPVLFRPPYGAINDTVKQQANMLHMTPVLWSIDTEDWQMPGVDAIVNTALNNAGNGSIILMHDGGGDRSQTIAALPRIITGLQQRGFKLVTVPELMADAN</sequence>
<dbReference type="FunCoup" id="D6TGK4">
    <property type="interactions" value="36"/>
</dbReference>
<evidence type="ECO:0000313" key="4">
    <source>
        <dbReference type="EMBL" id="EFH90716.1"/>
    </source>
</evidence>
<evidence type="ECO:0000259" key="3">
    <source>
        <dbReference type="PROSITE" id="PS51677"/>
    </source>
</evidence>
<accession>D6TGK4</accession>
<dbReference type="GO" id="GO:0016810">
    <property type="term" value="F:hydrolase activity, acting on carbon-nitrogen (but not peptide) bonds"/>
    <property type="evidence" value="ECO:0007669"/>
    <property type="project" value="InterPro"/>
</dbReference>
<dbReference type="GO" id="GO:0016020">
    <property type="term" value="C:membrane"/>
    <property type="evidence" value="ECO:0007669"/>
    <property type="project" value="TreeGrafter"/>
</dbReference>
<evidence type="ECO:0000256" key="2">
    <source>
        <dbReference type="ARBA" id="ARBA00022801"/>
    </source>
</evidence>
<feature type="domain" description="NodB homology" evidence="3">
    <location>
        <begin position="70"/>
        <end position="250"/>
    </location>
</feature>
<keyword evidence="5" id="KW-1185">Reference proteome</keyword>
<dbReference type="SUPFAM" id="SSF88713">
    <property type="entry name" value="Glycoside hydrolase/deacetylase"/>
    <property type="match status" value="1"/>
</dbReference>